<dbReference type="HOGENOM" id="CLU_506995_0_0_11"/>
<organism evidence="1 2">
    <name type="scientific">Amycolatopsis keratiniphila</name>
    <dbReference type="NCBI Taxonomy" id="129921"/>
    <lineage>
        <taxon>Bacteria</taxon>
        <taxon>Bacillati</taxon>
        <taxon>Actinomycetota</taxon>
        <taxon>Actinomycetes</taxon>
        <taxon>Pseudonocardiales</taxon>
        <taxon>Pseudonocardiaceae</taxon>
        <taxon>Amycolatopsis</taxon>
        <taxon>Amycolatopsis japonica group</taxon>
    </lineage>
</organism>
<accession>R4TBP8</accession>
<dbReference type="EMBL" id="CP003410">
    <property type="protein sequence ID" value="AGM09696.1"/>
    <property type="molecule type" value="Genomic_DNA"/>
</dbReference>
<dbReference type="Proteomes" id="UP000013968">
    <property type="component" value="Chromosome"/>
</dbReference>
<reference evidence="1 2" key="1">
    <citation type="journal article" date="2013" name="BMC Genomics">
        <title>ContigScape: a Cytoscape plugin facilitating microbial genome gap closing.</title>
        <authorList>
            <person name="Tang B."/>
            <person name="Wang Q."/>
            <person name="Yang M."/>
            <person name="Xie F."/>
            <person name="Zhu Y."/>
            <person name="Zhuo Y."/>
            <person name="Wang S."/>
            <person name="Gao H."/>
            <person name="Ding X."/>
            <person name="Zhang L."/>
            <person name="Zhao G."/>
            <person name="Zheng H."/>
        </authorList>
    </citation>
    <scope>NUCLEOTIDE SEQUENCE [LARGE SCALE GENOMIC DNA]</scope>
    <source>
        <strain evidence="1 2">HCCB10007</strain>
    </source>
</reference>
<protein>
    <submittedName>
        <fullName evidence="1">Uncharacterized protein</fullName>
    </submittedName>
</protein>
<dbReference type="AlphaFoldDB" id="R4TBP8"/>
<evidence type="ECO:0000313" key="1">
    <source>
        <dbReference type="EMBL" id="AGM09696.1"/>
    </source>
</evidence>
<gene>
    <name evidence="1" type="ORF">AORI_7114</name>
</gene>
<name>R4TBP8_9PSEU</name>
<dbReference type="KEGG" id="aoi:AORI_7114"/>
<sequence length="590" mass="65446">MSQVRILPGAHLRPTATLCDTVVCSFTGLRGSGSPYNACYYTRRMPSANGPSELWRLSPPDEVATQEGRDLAAHLPKIIGELRHNPNSLKYAYDERESALIAAYDAGSVEQALLTASHEDLLADRQAPLVVEWLAEKSKYFDERVWHELRIAVGVAAGVLTGRQAVREIIGESQLHHWRRYEEGHTEDLSRVRLAQVAPKSHCDLWANLTMLVELRRLRHRDQPALHDTAVRSRLEQHLHEHPEAWTEAMPWLLASSKNSHGYLDSLLVATVAMGDSRFRKAVESAANHPHLAIRMPADGVLARAEGTAEVELSEHLLEIVAGVLDGDRRRIQAFPQPLAAPTHTWLSHGPLENLIKNHIDFSLVSFSEIVHLQGSAEEDVLTTRLLGCLEQEFSKIDTHMEITTPHAARIPEISLAQRPVRKSDERAIGADIGLVITIELPQRLRVSFGELIQVKKSKQLHGATGASESWRIDIKQLNDIIEHSPTSAYWLIQKSGSVLCLPAKLLHAITSAKTGAHSVTNAAKSITVRYTEIRHAAIGLSQYLRDLLIGMWVGSRSDLTLSTASGANDRIRPMHILDVAVRIQEGDDG</sequence>
<evidence type="ECO:0000313" key="2">
    <source>
        <dbReference type="Proteomes" id="UP000013968"/>
    </source>
</evidence>
<keyword evidence="2" id="KW-1185">Reference proteome</keyword>
<proteinExistence type="predicted"/>